<dbReference type="EMBL" id="ASSQ01000022">
    <property type="protein sequence ID" value="EOS14182.1"/>
    <property type="molecule type" value="Genomic_DNA"/>
</dbReference>
<name>S0GJ31_9BACT</name>
<evidence type="ECO:0000313" key="2">
    <source>
        <dbReference type="Proteomes" id="UP000014140"/>
    </source>
</evidence>
<dbReference type="Proteomes" id="UP000014140">
    <property type="component" value="Unassembled WGS sequence"/>
</dbReference>
<dbReference type="HOGENOM" id="CLU_3397796_0_0_10"/>
<evidence type="ECO:0000313" key="1">
    <source>
        <dbReference type="EMBL" id="EOS14182.1"/>
    </source>
</evidence>
<reference evidence="1 2" key="1">
    <citation type="submission" date="2013-04" db="EMBL/GenBank/DDBJ databases">
        <title>The Genome Sequence of Parabacteroides goldsteinii dnLKV18.</title>
        <authorList>
            <consortium name="The Broad Institute Genomics Platform"/>
            <consortium name="The Broad Institute Genome Sequencing Center for Infectious Disease"/>
            <person name="Earl A."/>
            <person name="Xavier R."/>
            <person name="Kuhn K."/>
            <person name="Stappenbeck T."/>
            <person name="Walker B."/>
            <person name="Young S."/>
            <person name="Zeng Q."/>
            <person name="Gargeya S."/>
            <person name="Fitzgerald M."/>
            <person name="Haas B."/>
            <person name="Abouelleil A."/>
            <person name="Allen A.W."/>
            <person name="Alvarado L."/>
            <person name="Arachchi H.M."/>
            <person name="Berlin A.M."/>
            <person name="Chapman S.B."/>
            <person name="Gainer-Dewar J."/>
            <person name="Goldberg J."/>
            <person name="Griggs A."/>
            <person name="Gujja S."/>
            <person name="Hansen M."/>
            <person name="Howarth C."/>
            <person name="Imamovic A."/>
            <person name="Ireland A."/>
            <person name="Larimer J."/>
            <person name="McCowan C."/>
            <person name="Murphy C."/>
            <person name="Pearson M."/>
            <person name="Poon T.W."/>
            <person name="Priest M."/>
            <person name="Roberts A."/>
            <person name="Saif S."/>
            <person name="Shea T."/>
            <person name="Sisk P."/>
            <person name="Sykes S."/>
            <person name="Wortman J."/>
            <person name="Nusbaum C."/>
            <person name="Birren B."/>
        </authorList>
    </citation>
    <scope>NUCLEOTIDE SEQUENCE [LARGE SCALE GENOMIC DNA]</scope>
    <source>
        <strain evidence="2">dnLKV18</strain>
    </source>
</reference>
<sequence length="31" mass="3675">MIFGYHPGDDETSPRWYDAKAIAFEIRNNIF</sequence>
<accession>S0GJ31</accession>
<proteinExistence type="predicted"/>
<protein>
    <submittedName>
        <fullName evidence="1">Uncharacterized protein</fullName>
    </submittedName>
</protein>
<gene>
    <name evidence="1" type="ORF">C803_05008</name>
</gene>
<keyword evidence="2" id="KW-1185">Reference proteome</keyword>
<dbReference type="AlphaFoldDB" id="S0GJ31"/>
<organism evidence="1 2">
    <name type="scientific">Parabacteroides goldsteinii dnLKV18</name>
    <dbReference type="NCBI Taxonomy" id="1235789"/>
    <lineage>
        <taxon>Bacteria</taxon>
        <taxon>Pseudomonadati</taxon>
        <taxon>Bacteroidota</taxon>
        <taxon>Bacteroidia</taxon>
        <taxon>Bacteroidales</taxon>
        <taxon>Tannerellaceae</taxon>
        <taxon>Parabacteroides</taxon>
    </lineage>
</organism>
<comment type="caution">
    <text evidence="1">The sequence shown here is derived from an EMBL/GenBank/DDBJ whole genome shotgun (WGS) entry which is preliminary data.</text>
</comment>